<reference evidence="12 14" key="2">
    <citation type="submission" date="2018-03" db="EMBL/GenBank/DDBJ databases">
        <title>Genomic Encyclopedia of Archaeal and Bacterial Type Strains, Phase II (KMG-II): from individual species to whole genera.</title>
        <authorList>
            <person name="Goeker M."/>
        </authorList>
    </citation>
    <scope>NUCLEOTIDE SEQUENCE [LARGE SCALE GENOMIC DNA]</scope>
    <source>
        <strain evidence="12 14">DSM 25227</strain>
    </source>
</reference>
<dbReference type="AlphaFoldDB" id="A0A2Y9AFM9"/>
<proteinExistence type="inferred from homology"/>
<keyword evidence="3" id="KW-0813">Transport</keyword>
<keyword evidence="7" id="KW-0406">Ion transport</keyword>
<evidence type="ECO:0000256" key="2">
    <source>
        <dbReference type="ARBA" id="ARBA00008873"/>
    </source>
</evidence>
<evidence type="ECO:0000313" key="15">
    <source>
        <dbReference type="Proteomes" id="UP000251571"/>
    </source>
</evidence>
<feature type="transmembrane region" description="Helical" evidence="9">
    <location>
        <begin position="150"/>
        <end position="171"/>
    </location>
</feature>
<organism evidence="13 15">
    <name type="scientific">Jannaschia seohaensis</name>
    <dbReference type="NCBI Taxonomy" id="475081"/>
    <lineage>
        <taxon>Bacteria</taxon>
        <taxon>Pseudomonadati</taxon>
        <taxon>Pseudomonadota</taxon>
        <taxon>Alphaproteobacteria</taxon>
        <taxon>Rhodobacterales</taxon>
        <taxon>Roseobacteraceae</taxon>
        <taxon>Jannaschia</taxon>
    </lineage>
</organism>
<feature type="domain" description="Cation efflux protein cytoplasmic" evidence="11">
    <location>
        <begin position="211"/>
        <end position="285"/>
    </location>
</feature>
<dbReference type="InterPro" id="IPR027469">
    <property type="entry name" value="Cation_efflux_TMD_sf"/>
</dbReference>
<feature type="domain" description="Cation efflux protein transmembrane" evidence="10">
    <location>
        <begin position="16"/>
        <end position="207"/>
    </location>
</feature>
<evidence type="ECO:0000256" key="6">
    <source>
        <dbReference type="ARBA" id="ARBA00022989"/>
    </source>
</evidence>
<feature type="transmembrane region" description="Helical" evidence="9">
    <location>
        <begin position="21"/>
        <end position="43"/>
    </location>
</feature>
<dbReference type="OrthoDB" id="9809646at2"/>
<dbReference type="EMBL" id="QGDJ01000002">
    <property type="protein sequence ID" value="PWJ20770.1"/>
    <property type="molecule type" value="Genomic_DNA"/>
</dbReference>
<feature type="transmembrane region" description="Helical" evidence="9">
    <location>
        <begin position="177"/>
        <end position="199"/>
    </location>
</feature>
<name>A0A2Y9AFM9_9RHOB</name>
<evidence type="ECO:0000259" key="11">
    <source>
        <dbReference type="Pfam" id="PF16916"/>
    </source>
</evidence>
<evidence type="ECO:0000256" key="9">
    <source>
        <dbReference type="SAM" id="Phobius"/>
    </source>
</evidence>
<comment type="similarity">
    <text evidence="2">Belongs to the cation diffusion facilitator (CDF) transporter (TC 2.A.4) family. SLC30A subfamily.</text>
</comment>
<keyword evidence="5" id="KW-0864">Zinc transport</keyword>
<dbReference type="Gene3D" id="1.20.1510.10">
    <property type="entry name" value="Cation efflux protein transmembrane domain"/>
    <property type="match status" value="1"/>
</dbReference>
<evidence type="ECO:0000313" key="12">
    <source>
        <dbReference type="EMBL" id="PWJ20770.1"/>
    </source>
</evidence>
<dbReference type="InterPro" id="IPR058533">
    <property type="entry name" value="Cation_efflux_TM"/>
</dbReference>
<evidence type="ECO:0000313" key="14">
    <source>
        <dbReference type="Proteomes" id="UP000245839"/>
    </source>
</evidence>
<feature type="transmembrane region" description="Helical" evidence="9">
    <location>
        <begin position="118"/>
        <end position="138"/>
    </location>
</feature>
<evidence type="ECO:0000256" key="3">
    <source>
        <dbReference type="ARBA" id="ARBA00022448"/>
    </source>
</evidence>
<evidence type="ECO:0000256" key="8">
    <source>
        <dbReference type="ARBA" id="ARBA00023136"/>
    </source>
</evidence>
<dbReference type="InterPro" id="IPR002524">
    <property type="entry name" value="Cation_efflux"/>
</dbReference>
<evidence type="ECO:0000313" key="13">
    <source>
        <dbReference type="EMBL" id="SSA41137.1"/>
    </source>
</evidence>
<dbReference type="GO" id="GO:0005886">
    <property type="term" value="C:plasma membrane"/>
    <property type="evidence" value="ECO:0007669"/>
    <property type="project" value="TreeGrafter"/>
</dbReference>
<evidence type="ECO:0000256" key="4">
    <source>
        <dbReference type="ARBA" id="ARBA00022692"/>
    </source>
</evidence>
<accession>A0A2Y9AFM9</accession>
<dbReference type="GO" id="GO:0005385">
    <property type="term" value="F:zinc ion transmembrane transporter activity"/>
    <property type="evidence" value="ECO:0007669"/>
    <property type="project" value="TreeGrafter"/>
</dbReference>
<keyword evidence="4 9" id="KW-0812">Transmembrane</keyword>
<reference evidence="13 15" key="1">
    <citation type="submission" date="2016-10" db="EMBL/GenBank/DDBJ databases">
        <authorList>
            <person name="Cai Z."/>
        </authorList>
    </citation>
    <scope>NUCLEOTIDE SEQUENCE [LARGE SCALE GENOMIC DNA]</scope>
    <source>
        <strain evidence="13 15">DSM 25227</strain>
    </source>
</reference>
<dbReference type="Pfam" id="PF01545">
    <property type="entry name" value="Cation_efflux"/>
    <property type="match status" value="1"/>
</dbReference>
<dbReference type="Pfam" id="PF16916">
    <property type="entry name" value="ZT_dimer"/>
    <property type="match status" value="1"/>
</dbReference>
<dbReference type="RefSeq" id="WP_109563160.1">
    <property type="nucleotide sequence ID" value="NZ_QGDJ01000002.1"/>
</dbReference>
<feature type="transmembrane region" description="Helical" evidence="9">
    <location>
        <begin position="86"/>
        <end position="106"/>
    </location>
</feature>
<sequence>MDHGHSGHLPSGGRALTISAWLTGLYFVVELGIGIWTGSIAVISDAFHTFSAVGGVLVAIVAARIARRPADSDRSFGWHRAEIVGAAINGAFLLAMALIVIGMAAMRLSSPIDLPTGPMLWAAAGGLVTEVISLGLLWKEGRRDLNTRGAVWHIVQTFVGSLLIIVTALVIQFTGFLLIDPLLGMAFGFVLVWASWGILKESIHMLMEGTPEDVDLNDVIAAIGGLEGVADVHHVHAWTLTSGKDVFSGHVLMSSGADAAAVLPAAHALLKEKFGFFLVTLQVEDRCLDEAGAEDIDITRTH</sequence>
<dbReference type="InterPro" id="IPR027470">
    <property type="entry name" value="Cation_efflux_CTD"/>
</dbReference>
<dbReference type="SUPFAM" id="SSF161111">
    <property type="entry name" value="Cation efflux protein transmembrane domain-like"/>
    <property type="match status" value="1"/>
</dbReference>
<gene>
    <name evidence="12" type="ORF">BCF38_10215</name>
    <name evidence="13" type="ORF">SAMN05421539_10215</name>
</gene>
<evidence type="ECO:0000256" key="1">
    <source>
        <dbReference type="ARBA" id="ARBA00004141"/>
    </source>
</evidence>
<dbReference type="InterPro" id="IPR036837">
    <property type="entry name" value="Cation_efflux_CTD_sf"/>
</dbReference>
<protein>
    <submittedName>
        <fullName evidence="13">Cobalt-zinc-cadmium efflux system protein</fullName>
    </submittedName>
</protein>
<dbReference type="PANTHER" id="PTHR11562">
    <property type="entry name" value="CATION EFFLUX PROTEIN/ ZINC TRANSPORTER"/>
    <property type="match status" value="1"/>
</dbReference>
<dbReference type="Proteomes" id="UP000251571">
    <property type="component" value="Unassembled WGS sequence"/>
</dbReference>
<evidence type="ECO:0000259" key="10">
    <source>
        <dbReference type="Pfam" id="PF01545"/>
    </source>
</evidence>
<comment type="subcellular location">
    <subcellularLocation>
        <location evidence="1">Membrane</location>
        <topology evidence="1">Multi-pass membrane protein</topology>
    </subcellularLocation>
</comment>
<dbReference type="NCBIfam" id="TIGR01297">
    <property type="entry name" value="CDF"/>
    <property type="match status" value="1"/>
</dbReference>
<dbReference type="Proteomes" id="UP000245839">
    <property type="component" value="Unassembled WGS sequence"/>
</dbReference>
<evidence type="ECO:0000256" key="5">
    <source>
        <dbReference type="ARBA" id="ARBA00022906"/>
    </source>
</evidence>
<dbReference type="PANTHER" id="PTHR11562:SF17">
    <property type="entry name" value="RE54080P-RELATED"/>
    <property type="match status" value="1"/>
</dbReference>
<dbReference type="InterPro" id="IPR050681">
    <property type="entry name" value="CDF/SLC30A"/>
</dbReference>
<keyword evidence="6 9" id="KW-1133">Transmembrane helix</keyword>
<dbReference type="EMBL" id="UETC01000002">
    <property type="protein sequence ID" value="SSA41137.1"/>
    <property type="molecule type" value="Genomic_DNA"/>
</dbReference>
<dbReference type="SUPFAM" id="SSF160240">
    <property type="entry name" value="Cation efflux protein cytoplasmic domain-like"/>
    <property type="match status" value="1"/>
</dbReference>
<keyword evidence="14" id="KW-1185">Reference proteome</keyword>
<feature type="transmembrane region" description="Helical" evidence="9">
    <location>
        <begin position="49"/>
        <end position="66"/>
    </location>
</feature>
<evidence type="ECO:0000256" key="7">
    <source>
        <dbReference type="ARBA" id="ARBA00023065"/>
    </source>
</evidence>
<keyword evidence="8 9" id="KW-0472">Membrane</keyword>
<keyword evidence="5" id="KW-0862">Zinc</keyword>